<evidence type="ECO:0000313" key="1">
    <source>
        <dbReference type="EMBL" id="CEO60301.1"/>
    </source>
</evidence>
<reference evidence="2" key="1">
    <citation type="journal article" date="2015" name="Genome Announc.">
        <title>Draft genome sequence of the fungus Penicillium brasilianum MG11.</title>
        <authorList>
            <person name="Horn F."/>
            <person name="Linde J."/>
            <person name="Mattern D.J."/>
            <person name="Walther G."/>
            <person name="Guthke R."/>
            <person name="Brakhage A.A."/>
            <person name="Valiante V."/>
        </authorList>
    </citation>
    <scope>NUCLEOTIDE SEQUENCE [LARGE SCALE GENOMIC DNA]</scope>
    <source>
        <strain evidence="2">MG11</strain>
    </source>
</reference>
<protein>
    <recommendedName>
        <fullName evidence="3">Velvet domain-containing protein</fullName>
    </recommendedName>
</protein>
<gene>
    <name evidence="1" type="ORF">PMG11_04935</name>
</gene>
<proteinExistence type="predicted"/>
<sequence length="233" mass="24501">MAAPREFGLTFEAAPPAAVRPGLPFTVPVIVAVRPIGTPSRTVQLVASASLRNETSTSTAIGLGGNLTAMVRSRTEPSMSGYAKFAGLTISRPGKYRIRVMLSTSSVNGVMTKECVDSGVIHVHAAAPAAQRPSGSLSFLSLLSYPINPMTLHGSRPFVSTLLFPKAFLAAMNNAVVLGAFRDLGVFPPAIAVSGHLLMFRKTLAPTTVATLQRLTAENLDITVADIAKWQSA</sequence>
<dbReference type="OrthoDB" id="4493718at2759"/>
<dbReference type="Proteomes" id="UP000042958">
    <property type="component" value="Unassembled WGS sequence"/>
</dbReference>
<dbReference type="EMBL" id="CDHK01000004">
    <property type="protein sequence ID" value="CEO60301.1"/>
    <property type="molecule type" value="Genomic_DNA"/>
</dbReference>
<name>A0A0F7VH97_PENBI</name>
<keyword evidence="2" id="KW-1185">Reference proteome</keyword>
<dbReference type="AlphaFoldDB" id="A0A0F7VH97"/>
<evidence type="ECO:0000313" key="2">
    <source>
        <dbReference type="Proteomes" id="UP000042958"/>
    </source>
</evidence>
<evidence type="ECO:0008006" key="3">
    <source>
        <dbReference type="Google" id="ProtNLM"/>
    </source>
</evidence>
<organism evidence="1 2">
    <name type="scientific">Penicillium brasilianum</name>
    <dbReference type="NCBI Taxonomy" id="104259"/>
    <lineage>
        <taxon>Eukaryota</taxon>
        <taxon>Fungi</taxon>
        <taxon>Dikarya</taxon>
        <taxon>Ascomycota</taxon>
        <taxon>Pezizomycotina</taxon>
        <taxon>Eurotiomycetes</taxon>
        <taxon>Eurotiomycetidae</taxon>
        <taxon>Eurotiales</taxon>
        <taxon>Aspergillaceae</taxon>
        <taxon>Penicillium</taxon>
    </lineage>
</organism>
<accession>A0A0F7VH97</accession>